<evidence type="ECO:0000313" key="2">
    <source>
        <dbReference type="EMBL" id="PQJ27638.1"/>
    </source>
</evidence>
<gene>
    <name evidence="2" type="ORF">BSZ32_03415</name>
</gene>
<dbReference type="PANTHER" id="PTHR34818:SF1">
    <property type="entry name" value="PROTEIN BLI-3"/>
    <property type="match status" value="1"/>
</dbReference>
<dbReference type="Proteomes" id="UP000239907">
    <property type="component" value="Unassembled WGS sequence"/>
</dbReference>
<dbReference type="InterPro" id="IPR011576">
    <property type="entry name" value="Pyridox_Oxase_N"/>
</dbReference>
<dbReference type="Pfam" id="PF01243">
    <property type="entry name" value="PNPOx_N"/>
    <property type="match status" value="1"/>
</dbReference>
<organism evidence="2 3">
    <name type="scientific">Rubritalea profundi</name>
    <dbReference type="NCBI Taxonomy" id="1658618"/>
    <lineage>
        <taxon>Bacteria</taxon>
        <taxon>Pseudomonadati</taxon>
        <taxon>Verrucomicrobiota</taxon>
        <taxon>Verrucomicrobiia</taxon>
        <taxon>Verrucomicrobiales</taxon>
        <taxon>Rubritaleaceae</taxon>
        <taxon>Rubritalea</taxon>
    </lineage>
</organism>
<proteinExistence type="predicted"/>
<dbReference type="PANTHER" id="PTHR34818">
    <property type="entry name" value="PROTEIN BLI-3"/>
    <property type="match status" value="1"/>
</dbReference>
<comment type="caution">
    <text evidence="2">The sequence shown here is derived from an EMBL/GenBank/DDBJ whole genome shotgun (WGS) entry which is preliminary data.</text>
</comment>
<dbReference type="InterPro" id="IPR012349">
    <property type="entry name" value="Split_barrel_FMN-bd"/>
</dbReference>
<dbReference type="InterPro" id="IPR052917">
    <property type="entry name" value="Stress-Dev_Protein"/>
</dbReference>
<dbReference type="EMBL" id="MQWA01000001">
    <property type="protein sequence ID" value="PQJ27638.1"/>
    <property type="molecule type" value="Genomic_DNA"/>
</dbReference>
<keyword evidence="3" id="KW-1185">Reference proteome</keyword>
<evidence type="ECO:0000313" key="3">
    <source>
        <dbReference type="Proteomes" id="UP000239907"/>
    </source>
</evidence>
<dbReference type="Gene3D" id="2.30.110.10">
    <property type="entry name" value="Electron Transport, Fmn-binding Protein, Chain A"/>
    <property type="match status" value="1"/>
</dbReference>
<protein>
    <submittedName>
        <fullName evidence="2">Pyridoxamine 5-phosphate oxidase</fullName>
    </submittedName>
</protein>
<feature type="domain" description="Pyridoxamine 5'-phosphate oxidase N-terminal" evidence="1">
    <location>
        <begin position="18"/>
        <end position="136"/>
    </location>
</feature>
<name>A0A2S7TY14_9BACT</name>
<dbReference type="RefSeq" id="WP_105042128.1">
    <property type="nucleotide sequence ID" value="NZ_MQWA01000001.1"/>
</dbReference>
<dbReference type="AlphaFoldDB" id="A0A2S7TY14"/>
<evidence type="ECO:0000259" key="1">
    <source>
        <dbReference type="Pfam" id="PF01243"/>
    </source>
</evidence>
<dbReference type="SUPFAM" id="SSF50475">
    <property type="entry name" value="FMN-binding split barrel"/>
    <property type="match status" value="1"/>
</dbReference>
<dbReference type="OrthoDB" id="9792542at2"/>
<accession>A0A2S7TY14</accession>
<sequence length="154" mass="17284">MKPQSESVDLTQLHALAHTVIKAAKFPMLATVDVTGQPRLRPVSPVRVDSDFTVYVANLACYHKTAEIAANPRVELAYLAPNHDQVRLTGTAEVVTEQSLLEQIWSSNPLLKQYLGSPENPEFILYRIVPERVRFMREWALDYHDVPSSAEGSL</sequence>
<reference evidence="2 3" key="1">
    <citation type="submission" date="2016-12" db="EMBL/GenBank/DDBJ databases">
        <title>Study of bacterial adaptation to deep sea.</title>
        <authorList>
            <person name="Song J."/>
            <person name="Yoshizawa S."/>
            <person name="Kogure K."/>
        </authorList>
    </citation>
    <scope>NUCLEOTIDE SEQUENCE [LARGE SCALE GENOMIC DNA]</scope>
    <source>
        <strain evidence="2 3">SAORIC-165</strain>
    </source>
</reference>